<dbReference type="AlphaFoldDB" id="A0A8H3HIZ0"/>
<feature type="compositionally biased region" description="Basic residues" evidence="1">
    <location>
        <begin position="306"/>
        <end position="316"/>
    </location>
</feature>
<sequence length="486" mass="54439">MSAVEPEPIAGVTATDTHVNGPEEIFDSQSESSLPYQSSQWWTRASTVSYKSVTDSERNALDQVSLLGRFCVITVDPGEVQLAHLIPKATNIIKIRQYQYSFGRKLDLNSRWFTLYLRADWHGMFDKIPNGWALIPTPSLITQIATKMRAEKERRLPLEITGPWPDFRGSDWFPTIKSGYTYHFTPLGLAHSGRKAPIVRMKDAADPDSGWETYPAPYDTFPLLQLHIHPYAAILNAFPKLEKHLTSGKPLPTPANTSYPELKFIHNVLTRAYKEAKAVMPPAQGSRHSSRNSGTGTSTNTSKPSRSSRSHARTKSQRTNQGTSNSGLGSAREGGYDDLFERLDEDAERLYDGFDVVSRELLSNSTPSHSDVPPKDVNYVPSHTPPLFAASEWGKVAKWVAGVEYARSHGALLEPQDDSSPEATQYAEELARPPRTLDWHEWTSDFAPWWVLLPERKKRGILSSNDWVVIWNLPSLTGQLDRDAAV</sequence>
<feature type="compositionally biased region" description="Polar residues" evidence="1">
    <location>
        <begin position="317"/>
        <end position="328"/>
    </location>
</feature>
<dbReference type="Proteomes" id="UP000663853">
    <property type="component" value="Unassembled WGS sequence"/>
</dbReference>
<organism evidence="2 3">
    <name type="scientific">Rhizoctonia solani</name>
    <dbReference type="NCBI Taxonomy" id="456999"/>
    <lineage>
        <taxon>Eukaryota</taxon>
        <taxon>Fungi</taxon>
        <taxon>Dikarya</taxon>
        <taxon>Basidiomycota</taxon>
        <taxon>Agaricomycotina</taxon>
        <taxon>Agaricomycetes</taxon>
        <taxon>Cantharellales</taxon>
        <taxon>Ceratobasidiaceae</taxon>
        <taxon>Rhizoctonia</taxon>
    </lineage>
</organism>
<evidence type="ECO:0000313" key="3">
    <source>
        <dbReference type="Proteomes" id="UP000663853"/>
    </source>
</evidence>
<protein>
    <recommendedName>
        <fullName evidence="4">HNH nuclease domain-containing protein</fullName>
    </recommendedName>
</protein>
<comment type="caution">
    <text evidence="2">The sequence shown here is derived from an EMBL/GenBank/DDBJ whole genome shotgun (WGS) entry which is preliminary data.</text>
</comment>
<accession>A0A8H3HIZ0</accession>
<feature type="region of interest" description="Disordered" evidence="1">
    <location>
        <begin position="1"/>
        <end position="23"/>
    </location>
</feature>
<evidence type="ECO:0000256" key="1">
    <source>
        <dbReference type="SAM" id="MobiDB-lite"/>
    </source>
</evidence>
<evidence type="ECO:0008006" key="4">
    <source>
        <dbReference type="Google" id="ProtNLM"/>
    </source>
</evidence>
<dbReference type="EMBL" id="CAJMXA010004157">
    <property type="protein sequence ID" value="CAE6536066.1"/>
    <property type="molecule type" value="Genomic_DNA"/>
</dbReference>
<feature type="compositionally biased region" description="Low complexity" evidence="1">
    <location>
        <begin position="285"/>
        <end position="302"/>
    </location>
</feature>
<gene>
    <name evidence="2" type="ORF">RDB_LOCUS179473</name>
</gene>
<proteinExistence type="predicted"/>
<name>A0A8H3HIZ0_9AGAM</name>
<reference evidence="2" key="1">
    <citation type="submission" date="2021-01" db="EMBL/GenBank/DDBJ databases">
        <authorList>
            <person name="Kaushik A."/>
        </authorList>
    </citation>
    <scope>NUCLEOTIDE SEQUENCE</scope>
    <source>
        <strain evidence="2">AG6-10EEA</strain>
    </source>
</reference>
<evidence type="ECO:0000313" key="2">
    <source>
        <dbReference type="EMBL" id="CAE6536066.1"/>
    </source>
</evidence>
<feature type="region of interest" description="Disordered" evidence="1">
    <location>
        <begin position="278"/>
        <end position="334"/>
    </location>
</feature>